<organism evidence="1 2">
    <name type="scientific">Hibiscus sabdariffa</name>
    <name type="common">roselle</name>
    <dbReference type="NCBI Taxonomy" id="183260"/>
    <lineage>
        <taxon>Eukaryota</taxon>
        <taxon>Viridiplantae</taxon>
        <taxon>Streptophyta</taxon>
        <taxon>Embryophyta</taxon>
        <taxon>Tracheophyta</taxon>
        <taxon>Spermatophyta</taxon>
        <taxon>Magnoliopsida</taxon>
        <taxon>eudicotyledons</taxon>
        <taxon>Gunneridae</taxon>
        <taxon>Pentapetalae</taxon>
        <taxon>rosids</taxon>
        <taxon>malvids</taxon>
        <taxon>Malvales</taxon>
        <taxon>Malvaceae</taxon>
        <taxon>Malvoideae</taxon>
        <taxon>Hibiscus</taxon>
    </lineage>
</organism>
<gene>
    <name evidence="1" type="ORF">V6N11_062093</name>
</gene>
<proteinExistence type="predicted"/>
<name>A0ABR2PRU9_9ROSI</name>
<dbReference type="Proteomes" id="UP001396334">
    <property type="component" value="Unassembled WGS sequence"/>
</dbReference>
<accession>A0ABR2PRU9</accession>
<sequence>MFSKSPLRLGNRNPRHRFSTIARDDFNIPEDVTMSVTKFRIRFCNITFPLKKLLHTNGKKSFLFYLLIACLQFKSKRNYQWLPMKLELSALEKRKQ</sequence>
<keyword evidence="2" id="KW-1185">Reference proteome</keyword>
<comment type="caution">
    <text evidence="1">The sequence shown here is derived from an EMBL/GenBank/DDBJ whole genome shotgun (WGS) entry which is preliminary data.</text>
</comment>
<evidence type="ECO:0000313" key="1">
    <source>
        <dbReference type="EMBL" id="KAK8991068.1"/>
    </source>
</evidence>
<dbReference type="EMBL" id="JBBPBN010000052">
    <property type="protein sequence ID" value="KAK8991068.1"/>
    <property type="molecule type" value="Genomic_DNA"/>
</dbReference>
<evidence type="ECO:0000313" key="2">
    <source>
        <dbReference type="Proteomes" id="UP001396334"/>
    </source>
</evidence>
<reference evidence="1 2" key="1">
    <citation type="journal article" date="2024" name="G3 (Bethesda)">
        <title>Genome assembly of Hibiscus sabdariffa L. provides insights into metabolisms of medicinal natural products.</title>
        <authorList>
            <person name="Kim T."/>
        </authorList>
    </citation>
    <scope>NUCLEOTIDE SEQUENCE [LARGE SCALE GENOMIC DNA]</scope>
    <source>
        <strain evidence="1">TK-2024</strain>
        <tissue evidence="1">Old leaves</tissue>
    </source>
</reference>
<protein>
    <submittedName>
        <fullName evidence="1">Uncharacterized protein</fullName>
    </submittedName>
</protein>